<evidence type="ECO:0000259" key="6">
    <source>
        <dbReference type="SMART" id="SM00199"/>
    </source>
</evidence>
<evidence type="ECO:0000256" key="1">
    <source>
        <dbReference type="ARBA" id="ARBA00004613"/>
    </source>
</evidence>
<protein>
    <submittedName>
        <fullName evidence="7">CCL12 protein</fullName>
    </submittedName>
</protein>
<dbReference type="AlphaFoldDB" id="A0A7K8E9Z1"/>
<feature type="non-terminal residue" evidence="7">
    <location>
        <position position="97"/>
    </location>
</feature>
<name>A0A7K8E9Z1_LEURO</name>
<evidence type="ECO:0000256" key="4">
    <source>
        <dbReference type="ARBA" id="ARBA00022729"/>
    </source>
</evidence>
<feature type="chain" id="PRO_5029525649" evidence="5">
    <location>
        <begin position="21"/>
        <end position="97"/>
    </location>
</feature>
<feature type="signal peptide" evidence="5">
    <location>
        <begin position="1"/>
        <end position="20"/>
    </location>
</feature>
<keyword evidence="8" id="KW-1185">Reference proteome</keyword>
<dbReference type="SUPFAM" id="SSF54117">
    <property type="entry name" value="Interleukin 8-like chemokines"/>
    <property type="match status" value="1"/>
</dbReference>
<dbReference type="GO" id="GO:0005615">
    <property type="term" value="C:extracellular space"/>
    <property type="evidence" value="ECO:0007669"/>
    <property type="project" value="UniProtKB-KW"/>
</dbReference>
<feature type="non-terminal residue" evidence="7">
    <location>
        <position position="1"/>
    </location>
</feature>
<evidence type="ECO:0000256" key="5">
    <source>
        <dbReference type="SAM" id="SignalP"/>
    </source>
</evidence>
<keyword evidence="2" id="KW-0202">Cytokine</keyword>
<feature type="domain" description="Chemokine interleukin-8-like" evidence="6">
    <location>
        <begin position="27"/>
        <end position="86"/>
    </location>
</feature>
<sequence length="97" mass="11179">MKISVLLLLLLAAAWTGSQGKSFRSSKYYCCSKEMLARRKINESMIQGYRYTSSSCTHKAVLVKLMTGSICVDPEEKWFQKYLRKQEKQKKPNSTSM</sequence>
<dbReference type="GO" id="GO:0008009">
    <property type="term" value="F:chemokine activity"/>
    <property type="evidence" value="ECO:0007669"/>
    <property type="project" value="InterPro"/>
</dbReference>
<dbReference type="InterPro" id="IPR036048">
    <property type="entry name" value="Interleukin_8-like_sf"/>
</dbReference>
<dbReference type="SMART" id="SM00199">
    <property type="entry name" value="SCY"/>
    <property type="match status" value="1"/>
</dbReference>
<evidence type="ECO:0000256" key="3">
    <source>
        <dbReference type="ARBA" id="ARBA00022525"/>
    </source>
</evidence>
<dbReference type="InterPro" id="IPR039809">
    <property type="entry name" value="Chemokine_b/g/d"/>
</dbReference>
<comment type="subcellular location">
    <subcellularLocation>
        <location evidence="1">Secreted</location>
    </subcellularLocation>
</comment>
<organism evidence="7 8">
    <name type="scientific">Leucopsar rothschildi</name>
    <name type="common">Bali myna</name>
    <name type="synonym">Rothschild's mynah</name>
    <dbReference type="NCBI Taxonomy" id="127929"/>
    <lineage>
        <taxon>Eukaryota</taxon>
        <taxon>Metazoa</taxon>
        <taxon>Chordata</taxon>
        <taxon>Craniata</taxon>
        <taxon>Vertebrata</taxon>
        <taxon>Euteleostomi</taxon>
        <taxon>Archelosauria</taxon>
        <taxon>Archosauria</taxon>
        <taxon>Dinosauria</taxon>
        <taxon>Saurischia</taxon>
        <taxon>Theropoda</taxon>
        <taxon>Coelurosauria</taxon>
        <taxon>Aves</taxon>
        <taxon>Neognathae</taxon>
        <taxon>Neoaves</taxon>
        <taxon>Telluraves</taxon>
        <taxon>Australaves</taxon>
        <taxon>Passeriformes</taxon>
        <taxon>Sturnidae</taxon>
        <taxon>Leucopsar</taxon>
    </lineage>
</organism>
<dbReference type="Proteomes" id="UP000522331">
    <property type="component" value="Unassembled WGS sequence"/>
</dbReference>
<dbReference type="InterPro" id="IPR001811">
    <property type="entry name" value="Chemokine_IL8-like_dom"/>
</dbReference>
<dbReference type="PANTHER" id="PTHR12015">
    <property type="entry name" value="SMALL INDUCIBLE CYTOKINE A"/>
    <property type="match status" value="1"/>
</dbReference>
<dbReference type="Pfam" id="PF00048">
    <property type="entry name" value="IL8"/>
    <property type="match status" value="1"/>
</dbReference>
<reference evidence="7 8" key="1">
    <citation type="submission" date="2019-09" db="EMBL/GenBank/DDBJ databases">
        <title>Bird 10,000 Genomes (B10K) Project - Family phase.</title>
        <authorList>
            <person name="Zhang G."/>
        </authorList>
    </citation>
    <scope>NUCLEOTIDE SEQUENCE [LARGE SCALE GENOMIC DNA]</scope>
    <source>
        <strain evidence="7">B10K-DU-002-02</strain>
        <tissue evidence="7">Muscle</tissue>
    </source>
</reference>
<keyword evidence="4 5" id="KW-0732">Signal</keyword>
<gene>
    <name evidence="7" type="primary">Ccl12</name>
    <name evidence="7" type="ORF">LEUROT_R15156</name>
</gene>
<dbReference type="PANTHER" id="PTHR12015:SF183">
    <property type="entry name" value="C-C MOTIF CHEMOKINE 3"/>
    <property type="match status" value="1"/>
</dbReference>
<evidence type="ECO:0000313" key="7">
    <source>
        <dbReference type="EMBL" id="NXB47502.1"/>
    </source>
</evidence>
<dbReference type="EMBL" id="VZTC01004494">
    <property type="protein sequence ID" value="NXB47502.1"/>
    <property type="molecule type" value="Genomic_DNA"/>
</dbReference>
<keyword evidence="3" id="KW-0964">Secreted</keyword>
<accession>A0A7K8E9Z1</accession>
<dbReference type="GO" id="GO:0006955">
    <property type="term" value="P:immune response"/>
    <property type="evidence" value="ECO:0007669"/>
    <property type="project" value="InterPro"/>
</dbReference>
<evidence type="ECO:0000313" key="8">
    <source>
        <dbReference type="Proteomes" id="UP000522331"/>
    </source>
</evidence>
<dbReference type="Gene3D" id="2.40.50.40">
    <property type="match status" value="1"/>
</dbReference>
<evidence type="ECO:0000256" key="2">
    <source>
        <dbReference type="ARBA" id="ARBA00022514"/>
    </source>
</evidence>
<comment type="caution">
    <text evidence="7">The sequence shown here is derived from an EMBL/GenBank/DDBJ whole genome shotgun (WGS) entry which is preliminary data.</text>
</comment>
<proteinExistence type="predicted"/>